<evidence type="ECO:0000256" key="6">
    <source>
        <dbReference type="ARBA" id="ARBA00023180"/>
    </source>
</evidence>
<dbReference type="Ensembl" id="ENSAPLT00000045115.1">
    <property type="protein sequence ID" value="ENSAPLP00000021572.1"/>
    <property type="gene ID" value="ENSAPLG00000029767.1"/>
</dbReference>
<dbReference type="GO" id="GO:0005576">
    <property type="term" value="C:extracellular region"/>
    <property type="evidence" value="ECO:0007669"/>
    <property type="project" value="UniProtKB-SubCell"/>
</dbReference>
<feature type="signal peptide" evidence="8">
    <location>
        <begin position="1"/>
        <end position="17"/>
    </location>
</feature>
<keyword evidence="5" id="KW-1015">Disulfide bond</keyword>
<accession>A0A493T6R3</accession>
<feature type="chain" id="PRO_5019841121" description="Saposin B-type domain-containing protein" evidence="8">
    <location>
        <begin position="18"/>
        <end position="181"/>
    </location>
</feature>
<keyword evidence="6" id="KW-0325">Glycoprotein</keyword>
<dbReference type="Pfam" id="PF03489">
    <property type="entry name" value="SapB_2"/>
    <property type="match status" value="1"/>
</dbReference>
<dbReference type="PROSITE" id="PS50015">
    <property type="entry name" value="SAP_B"/>
    <property type="match status" value="1"/>
</dbReference>
<evidence type="ECO:0008006" key="13">
    <source>
        <dbReference type="Google" id="ProtNLM"/>
    </source>
</evidence>
<organism evidence="11 12">
    <name type="scientific">Anas platyrhynchos platyrhynchos</name>
    <name type="common">Northern mallard</name>
    <dbReference type="NCBI Taxonomy" id="8840"/>
    <lineage>
        <taxon>Eukaryota</taxon>
        <taxon>Metazoa</taxon>
        <taxon>Chordata</taxon>
        <taxon>Craniata</taxon>
        <taxon>Vertebrata</taxon>
        <taxon>Euteleostomi</taxon>
        <taxon>Archelosauria</taxon>
        <taxon>Archosauria</taxon>
        <taxon>Dinosauria</taxon>
        <taxon>Saurischia</taxon>
        <taxon>Theropoda</taxon>
        <taxon>Coelurosauria</taxon>
        <taxon>Aves</taxon>
        <taxon>Neognathae</taxon>
        <taxon>Galloanserae</taxon>
        <taxon>Anseriformes</taxon>
        <taxon>Anatidae</taxon>
        <taxon>Anatinae</taxon>
        <taxon>Anas</taxon>
    </lineage>
</organism>
<dbReference type="OMA" id="HWEQQWH"/>
<evidence type="ECO:0000313" key="12">
    <source>
        <dbReference type="Proteomes" id="UP000016666"/>
    </source>
</evidence>
<keyword evidence="4" id="KW-0677">Repeat</keyword>
<evidence type="ECO:0000256" key="4">
    <source>
        <dbReference type="ARBA" id="ARBA00022737"/>
    </source>
</evidence>
<dbReference type="AlphaFoldDB" id="A0A493T6R3"/>
<dbReference type="PROSITE" id="PS51110">
    <property type="entry name" value="SAP_A"/>
    <property type="match status" value="1"/>
</dbReference>
<keyword evidence="3 8" id="KW-0732">Signal</keyword>
<dbReference type="GO" id="GO:0042742">
    <property type="term" value="P:defense response to bacterium"/>
    <property type="evidence" value="ECO:0007669"/>
    <property type="project" value="InterPro"/>
</dbReference>
<evidence type="ECO:0000256" key="2">
    <source>
        <dbReference type="ARBA" id="ARBA00022525"/>
    </source>
</evidence>
<proteinExistence type="predicted"/>
<dbReference type="Pfam" id="PF02199">
    <property type="entry name" value="SapA"/>
    <property type="match status" value="1"/>
</dbReference>
<keyword evidence="2" id="KW-0964">Secreted</keyword>
<dbReference type="PANTHER" id="PTHR15541:SF2">
    <property type="entry name" value="GRANULYSIN"/>
    <property type="match status" value="1"/>
</dbReference>
<comment type="subcellular location">
    <subcellularLocation>
        <location evidence="1">Secreted</location>
    </subcellularLocation>
</comment>
<dbReference type="InterPro" id="IPR007856">
    <property type="entry name" value="SapB_1"/>
</dbReference>
<dbReference type="Pfam" id="PF05184">
    <property type="entry name" value="SapB_1"/>
    <property type="match status" value="1"/>
</dbReference>
<dbReference type="GO" id="GO:0044194">
    <property type="term" value="C:cytolytic granule"/>
    <property type="evidence" value="ECO:0007669"/>
    <property type="project" value="TreeGrafter"/>
</dbReference>
<dbReference type="STRING" id="8840.ENSAPLP00000021572"/>
<evidence type="ECO:0000259" key="10">
    <source>
        <dbReference type="PROSITE" id="PS51110"/>
    </source>
</evidence>
<sequence length="181" mass="19426">MAAAFILLLALLAVTQAEEVTDPCQGGPASWCRDVATAVRCQKEQQCRQLWDSLGTWDEDEGDAVAPGKGKKCSICTKVLQQLKKMVGDDPDEETVKAALRKVCGAMKGLGRVCKAMVKKFGSQIAEALQNDDDPEDVCTNLKFCKGCTAGESPHPAPRILRLPPTHSPPRGPAARAPRAQ</sequence>
<dbReference type="GO" id="GO:0006629">
    <property type="term" value="P:lipid metabolic process"/>
    <property type="evidence" value="ECO:0007669"/>
    <property type="project" value="InterPro"/>
</dbReference>
<evidence type="ECO:0000256" key="3">
    <source>
        <dbReference type="ARBA" id="ARBA00022729"/>
    </source>
</evidence>
<dbReference type="Gene3D" id="1.10.225.10">
    <property type="entry name" value="Saposin-like"/>
    <property type="match status" value="1"/>
</dbReference>
<evidence type="ECO:0000256" key="5">
    <source>
        <dbReference type="ARBA" id="ARBA00023157"/>
    </source>
</evidence>
<feature type="domain" description="Saposin B-type" evidence="9">
    <location>
        <begin position="69"/>
        <end position="152"/>
    </location>
</feature>
<evidence type="ECO:0000313" key="11">
    <source>
        <dbReference type="Ensembl" id="ENSAPLP00000021572.1"/>
    </source>
</evidence>
<evidence type="ECO:0000256" key="1">
    <source>
        <dbReference type="ARBA" id="ARBA00004613"/>
    </source>
</evidence>
<dbReference type="InterPro" id="IPR008138">
    <property type="entry name" value="SapB_2"/>
</dbReference>
<protein>
    <recommendedName>
        <fullName evidence="13">Saposin B-type domain-containing protein</fullName>
    </recommendedName>
</protein>
<feature type="region of interest" description="Disordered" evidence="7">
    <location>
        <begin position="150"/>
        <end position="181"/>
    </location>
</feature>
<evidence type="ECO:0000256" key="7">
    <source>
        <dbReference type="SAM" id="MobiDB-lite"/>
    </source>
</evidence>
<evidence type="ECO:0000259" key="9">
    <source>
        <dbReference type="PROSITE" id="PS50015"/>
    </source>
</evidence>
<dbReference type="GO" id="GO:0031640">
    <property type="term" value="P:killing of cells of another organism"/>
    <property type="evidence" value="ECO:0007669"/>
    <property type="project" value="TreeGrafter"/>
</dbReference>
<dbReference type="GeneTree" id="ENSGT00610000087417"/>
<name>A0A493T6R3_ANAPP</name>
<feature type="domain" description="Saposin A-type" evidence="10">
    <location>
        <begin position="17"/>
        <end position="56"/>
    </location>
</feature>
<dbReference type="SUPFAM" id="SSF47862">
    <property type="entry name" value="Saposin"/>
    <property type="match status" value="1"/>
</dbReference>
<evidence type="ECO:0000256" key="8">
    <source>
        <dbReference type="SAM" id="SignalP"/>
    </source>
</evidence>
<dbReference type="GO" id="GO:0061844">
    <property type="term" value="P:antimicrobial humoral immune response mediated by antimicrobial peptide"/>
    <property type="evidence" value="ECO:0007669"/>
    <property type="project" value="TreeGrafter"/>
</dbReference>
<dbReference type="SMART" id="SM00741">
    <property type="entry name" value="SapB"/>
    <property type="match status" value="1"/>
</dbReference>
<dbReference type="InterPro" id="IPR008139">
    <property type="entry name" value="SaposinB_dom"/>
</dbReference>
<dbReference type="PANTHER" id="PTHR15541">
    <property type="entry name" value="GRANULYSIN RELATED"/>
    <property type="match status" value="1"/>
</dbReference>
<reference evidence="11" key="3">
    <citation type="submission" date="2025-09" db="UniProtKB">
        <authorList>
            <consortium name="Ensembl"/>
        </authorList>
    </citation>
    <scope>IDENTIFICATION</scope>
</reference>
<reference evidence="12" key="1">
    <citation type="submission" date="2017-10" db="EMBL/GenBank/DDBJ databases">
        <title>A new Pekin duck reference genome.</title>
        <authorList>
            <person name="Hou Z.-C."/>
            <person name="Zhou Z.-K."/>
            <person name="Zhu F."/>
            <person name="Hou S.-S."/>
        </authorList>
    </citation>
    <scope>NUCLEOTIDE SEQUENCE [LARGE SCALE GENOMIC DNA]</scope>
</reference>
<dbReference type="Proteomes" id="UP000016666">
    <property type="component" value="Unassembled WGS sequence"/>
</dbReference>
<dbReference type="InterPro" id="IPR038847">
    <property type="entry name" value="Granulysin-like"/>
</dbReference>
<reference evidence="11" key="2">
    <citation type="submission" date="2025-08" db="UniProtKB">
        <authorList>
            <consortium name="Ensembl"/>
        </authorList>
    </citation>
    <scope>IDENTIFICATION</scope>
</reference>
<dbReference type="InterPro" id="IPR003119">
    <property type="entry name" value="SAP_A"/>
</dbReference>
<keyword evidence="12" id="KW-1185">Reference proteome</keyword>
<dbReference type="InterPro" id="IPR011001">
    <property type="entry name" value="Saposin-like"/>
</dbReference>